<dbReference type="Proteomes" id="UP000299102">
    <property type="component" value="Unassembled WGS sequence"/>
</dbReference>
<protein>
    <recommendedName>
        <fullName evidence="2">HAT C-terminal dimerisation domain-containing protein</fullName>
    </recommendedName>
</protein>
<dbReference type="InterPro" id="IPR008906">
    <property type="entry name" value="HATC_C_dom"/>
</dbReference>
<evidence type="ECO:0000259" key="2">
    <source>
        <dbReference type="Pfam" id="PF05699"/>
    </source>
</evidence>
<gene>
    <name evidence="3" type="ORF">EVAR_102643_1</name>
</gene>
<evidence type="ECO:0000313" key="4">
    <source>
        <dbReference type="Proteomes" id="UP000299102"/>
    </source>
</evidence>
<keyword evidence="4" id="KW-1185">Reference proteome</keyword>
<feature type="region of interest" description="Disordered" evidence="1">
    <location>
        <begin position="1"/>
        <end position="26"/>
    </location>
</feature>
<proteinExistence type="predicted"/>
<sequence>MTSRVKSDDDEAAGASATKKARVQSNSIHDELSTSLILPPIQSVCSNLADMLTNSSEGEKDTENDSTNNNLMIWKLLINENNKENRLKLDDDPFLWWKNNIKYKAFSPIVRTYLSAPPSLVPREQLFSSAGLIYEPLRNRLEGKKTEKLFL</sequence>
<reference evidence="3 4" key="1">
    <citation type="journal article" date="2019" name="Commun. Biol.">
        <title>The bagworm genome reveals a unique fibroin gene that provides high tensile strength.</title>
        <authorList>
            <person name="Kono N."/>
            <person name="Nakamura H."/>
            <person name="Ohtoshi R."/>
            <person name="Tomita M."/>
            <person name="Numata K."/>
            <person name="Arakawa K."/>
        </authorList>
    </citation>
    <scope>NUCLEOTIDE SEQUENCE [LARGE SCALE GENOMIC DNA]</scope>
</reference>
<evidence type="ECO:0000256" key="1">
    <source>
        <dbReference type="SAM" id="MobiDB-lite"/>
    </source>
</evidence>
<dbReference type="GO" id="GO:0046983">
    <property type="term" value="F:protein dimerization activity"/>
    <property type="evidence" value="ECO:0007669"/>
    <property type="project" value="InterPro"/>
</dbReference>
<feature type="domain" description="HAT C-terminal dimerisation" evidence="2">
    <location>
        <begin position="87"/>
        <end position="150"/>
    </location>
</feature>
<accession>A0A4C1TV70</accession>
<dbReference type="InterPro" id="IPR012337">
    <property type="entry name" value="RNaseH-like_sf"/>
</dbReference>
<organism evidence="3 4">
    <name type="scientific">Eumeta variegata</name>
    <name type="common">Bagworm moth</name>
    <name type="synonym">Eumeta japonica</name>
    <dbReference type="NCBI Taxonomy" id="151549"/>
    <lineage>
        <taxon>Eukaryota</taxon>
        <taxon>Metazoa</taxon>
        <taxon>Ecdysozoa</taxon>
        <taxon>Arthropoda</taxon>
        <taxon>Hexapoda</taxon>
        <taxon>Insecta</taxon>
        <taxon>Pterygota</taxon>
        <taxon>Neoptera</taxon>
        <taxon>Endopterygota</taxon>
        <taxon>Lepidoptera</taxon>
        <taxon>Glossata</taxon>
        <taxon>Ditrysia</taxon>
        <taxon>Tineoidea</taxon>
        <taxon>Psychidae</taxon>
        <taxon>Oiketicinae</taxon>
        <taxon>Eumeta</taxon>
    </lineage>
</organism>
<name>A0A4C1TV70_EUMVA</name>
<dbReference type="EMBL" id="BGZK01000090">
    <property type="protein sequence ID" value="GBP17784.1"/>
    <property type="molecule type" value="Genomic_DNA"/>
</dbReference>
<dbReference type="OrthoDB" id="7699631at2759"/>
<dbReference type="SUPFAM" id="SSF53098">
    <property type="entry name" value="Ribonuclease H-like"/>
    <property type="match status" value="1"/>
</dbReference>
<dbReference type="AlphaFoldDB" id="A0A4C1TV70"/>
<evidence type="ECO:0000313" key="3">
    <source>
        <dbReference type="EMBL" id="GBP17784.1"/>
    </source>
</evidence>
<dbReference type="Pfam" id="PF05699">
    <property type="entry name" value="Dimer_Tnp_hAT"/>
    <property type="match status" value="1"/>
</dbReference>
<comment type="caution">
    <text evidence="3">The sequence shown here is derived from an EMBL/GenBank/DDBJ whole genome shotgun (WGS) entry which is preliminary data.</text>
</comment>